<feature type="binding site" evidence="2">
    <location>
        <position position="155"/>
    </location>
    <ligand>
        <name>substrate</name>
    </ligand>
</feature>
<evidence type="ECO:0000256" key="1">
    <source>
        <dbReference type="ARBA" id="ARBA00022729"/>
    </source>
</evidence>
<evidence type="ECO:0000256" key="4">
    <source>
        <dbReference type="SAM" id="SignalP"/>
    </source>
</evidence>
<dbReference type="Pfam" id="PF03480">
    <property type="entry name" value="DctP"/>
    <property type="match status" value="1"/>
</dbReference>
<accession>A0A4D7B258</accession>
<evidence type="ECO:0000256" key="3">
    <source>
        <dbReference type="PIRSR" id="PIRSR039026-2"/>
    </source>
</evidence>
<dbReference type="NCBIfam" id="NF037995">
    <property type="entry name" value="TRAP_S1"/>
    <property type="match status" value="1"/>
</dbReference>
<dbReference type="PROSITE" id="PS51318">
    <property type="entry name" value="TAT"/>
    <property type="match status" value="1"/>
</dbReference>
<feature type="binding site" evidence="3">
    <location>
        <position position="214"/>
    </location>
    <ligand>
        <name>Na(+)</name>
        <dbReference type="ChEBI" id="CHEBI:29101"/>
    </ligand>
</feature>
<dbReference type="Gene3D" id="3.40.190.170">
    <property type="entry name" value="Bacterial extracellular solute-binding protein, family 7"/>
    <property type="match status" value="1"/>
</dbReference>
<dbReference type="InterPro" id="IPR041722">
    <property type="entry name" value="TakP/all3028"/>
</dbReference>
<evidence type="ECO:0000313" key="5">
    <source>
        <dbReference type="EMBL" id="QCI65103.1"/>
    </source>
</evidence>
<feature type="chain" id="PRO_5020363697" evidence="4">
    <location>
        <begin position="21"/>
        <end position="362"/>
    </location>
</feature>
<feature type="binding site" evidence="2">
    <location>
        <position position="176"/>
    </location>
    <ligand>
        <name>substrate</name>
    </ligand>
</feature>
<sequence length="362" mass="39773">MKRRHFIAATGAGLAATAVAAPALAQSAPEIKWRMTSSFPKSLDTIYGGAENVAKQVAEMTDNKFQIQVFAAGEIVPGLQAADAVSNGSVESCHTCSYYYVGKDPTFAIGTSVPFGLNARQQNAWLSQGGGAELFNEFYKKYNFHAIQTGNTGAQMGGWFRKEIKSVADLNGLKMRIAGITGSVLQKLGVVPQQLAGGDIYPALERGTIDGAEWVGPYDDEKLGFNKVAPFYYYPGWWEGGPAIHTFINLEKWNALPKSYQAALNNACANATLIMQGKYDLQNPQALRRLVAAGTQLRPFPQEVMEASFNAANELYAEIGSKNADFKKIIDAMTATRNDQYLWWQVAEFTYDAFMIRQRARR</sequence>
<dbReference type="GO" id="GO:0015849">
    <property type="term" value="P:organic acid transport"/>
    <property type="evidence" value="ECO:0007669"/>
    <property type="project" value="InterPro"/>
</dbReference>
<dbReference type="InterPro" id="IPR026289">
    <property type="entry name" value="SBP_TakP-like"/>
</dbReference>
<dbReference type="GO" id="GO:0046872">
    <property type="term" value="F:metal ion binding"/>
    <property type="evidence" value="ECO:0007669"/>
    <property type="project" value="UniProtKB-KW"/>
</dbReference>
<name>A0A4D7B258_9HYPH</name>
<dbReference type="Proteomes" id="UP000298781">
    <property type="component" value="Chromosome"/>
</dbReference>
<dbReference type="PIRSF" id="PIRSF039026">
    <property type="entry name" value="SiaP"/>
    <property type="match status" value="1"/>
</dbReference>
<dbReference type="RefSeq" id="WP_136960552.1">
    <property type="nucleotide sequence ID" value="NZ_CP039690.1"/>
</dbReference>
<keyword evidence="3" id="KW-0479">Metal-binding</keyword>
<evidence type="ECO:0000313" key="6">
    <source>
        <dbReference type="Proteomes" id="UP000298781"/>
    </source>
</evidence>
<dbReference type="EMBL" id="CP039690">
    <property type="protein sequence ID" value="QCI65103.1"/>
    <property type="molecule type" value="Genomic_DNA"/>
</dbReference>
<keyword evidence="6" id="KW-1185">Reference proteome</keyword>
<dbReference type="PANTHER" id="PTHR33376">
    <property type="match status" value="1"/>
</dbReference>
<dbReference type="CDD" id="cd13682">
    <property type="entry name" value="PBP2_TRAP_alpha-ketoacid"/>
    <property type="match status" value="1"/>
</dbReference>
<reference evidence="5 6" key="1">
    <citation type="submission" date="2019-04" db="EMBL/GenBank/DDBJ databases">
        <title>Phreatobacter aquaticus sp. nov.</title>
        <authorList>
            <person name="Choi A."/>
        </authorList>
    </citation>
    <scope>NUCLEOTIDE SEQUENCE [LARGE SCALE GENOMIC DNA]</scope>
    <source>
        <strain evidence="5 6">KCTC 52518</strain>
    </source>
</reference>
<dbReference type="GO" id="GO:0031317">
    <property type="term" value="C:tripartite ATP-independent periplasmic transporter complex"/>
    <property type="evidence" value="ECO:0007669"/>
    <property type="project" value="InterPro"/>
</dbReference>
<evidence type="ECO:0000256" key="2">
    <source>
        <dbReference type="PIRSR" id="PIRSR039026-1"/>
    </source>
</evidence>
<dbReference type="KEGG" id="pstg:E8M01_13265"/>
<organism evidence="5 6">
    <name type="scientific">Phreatobacter stygius</name>
    <dbReference type="NCBI Taxonomy" id="1940610"/>
    <lineage>
        <taxon>Bacteria</taxon>
        <taxon>Pseudomonadati</taxon>
        <taxon>Pseudomonadota</taxon>
        <taxon>Alphaproteobacteria</taxon>
        <taxon>Hyphomicrobiales</taxon>
        <taxon>Phreatobacteraceae</taxon>
        <taxon>Phreatobacter</taxon>
    </lineage>
</organism>
<dbReference type="InterPro" id="IPR018389">
    <property type="entry name" value="DctP_fam"/>
</dbReference>
<feature type="binding site" evidence="3">
    <location>
        <position position="239"/>
    </location>
    <ligand>
        <name>substrate</name>
    </ligand>
</feature>
<dbReference type="GO" id="GO:0043177">
    <property type="term" value="F:organic acid binding"/>
    <property type="evidence" value="ECO:0007669"/>
    <property type="project" value="InterPro"/>
</dbReference>
<dbReference type="GO" id="GO:0055085">
    <property type="term" value="P:transmembrane transport"/>
    <property type="evidence" value="ECO:0007669"/>
    <property type="project" value="InterPro"/>
</dbReference>
<protein>
    <submittedName>
        <fullName evidence="5">ABC transporter substrate-binding protein</fullName>
    </submittedName>
</protein>
<gene>
    <name evidence="5" type="ORF">E8M01_13265</name>
</gene>
<dbReference type="PANTHER" id="PTHR33376:SF5">
    <property type="entry name" value="EXTRACYTOPLASMIC SOLUTE RECEPTOR PROTEIN"/>
    <property type="match status" value="1"/>
</dbReference>
<feature type="binding site" evidence="3">
    <location>
        <position position="213"/>
    </location>
    <ligand>
        <name>substrate</name>
    </ligand>
</feature>
<feature type="signal peptide" evidence="4">
    <location>
        <begin position="1"/>
        <end position="20"/>
    </location>
</feature>
<keyword evidence="1 4" id="KW-0732">Signal</keyword>
<dbReference type="OrthoDB" id="9780733at2"/>
<dbReference type="InterPro" id="IPR038404">
    <property type="entry name" value="TRAP_DctP_sf"/>
</dbReference>
<proteinExistence type="predicted"/>
<dbReference type="InterPro" id="IPR006311">
    <property type="entry name" value="TAT_signal"/>
</dbReference>
<dbReference type="Gene3D" id="3.40.190.10">
    <property type="entry name" value="Periplasmic binding protein-like II"/>
    <property type="match status" value="1"/>
</dbReference>
<dbReference type="AlphaFoldDB" id="A0A4D7B258"/>